<evidence type="ECO:0000313" key="1">
    <source>
        <dbReference type="EnsemblMetazoa" id="OVOC8143.1"/>
    </source>
</evidence>
<proteinExistence type="predicted"/>
<dbReference type="Proteomes" id="UP000024404">
    <property type="component" value="Unassembled WGS sequence"/>
</dbReference>
<dbReference type="EMBL" id="CMVM020000247">
    <property type="status" value="NOT_ANNOTATED_CDS"/>
    <property type="molecule type" value="Genomic_DNA"/>
</dbReference>
<reference evidence="2" key="1">
    <citation type="submission" date="2013-10" db="EMBL/GenBank/DDBJ databases">
        <title>Genome sequencing of Onchocerca volvulus.</title>
        <authorList>
            <person name="Cotton J."/>
            <person name="Tsai J."/>
            <person name="Stanley E."/>
            <person name="Tracey A."/>
            <person name="Holroyd N."/>
            <person name="Lustigman S."/>
            <person name="Berriman M."/>
        </authorList>
    </citation>
    <scope>NUCLEOTIDE SEQUENCE</scope>
</reference>
<organism evidence="1 2">
    <name type="scientific">Onchocerca volvulus</name>
    <dbReference type="NCBI Taxonomy" id="6282"/>
    <lineage>
        <taxon>Eukaryota</taxon>
        <taxon>Metazoa</taxon>
        <taxon>Ecdysozoa</taxon>
        <taxon>Nematoda</taxon>
        <taxon>Chromadorea</taxon>
        <taxon>Rhabditida</taxon>
        <taxon>Spirurina</taxon>
        <taxon>Spiruromorpha</taxon>
        <taxon>Filarioidea</taxon>
        <taxon>Onchocercidae</taxon>
        <taxon>Onchocerca</taxon>
    </lineage>
</organism>
<protein>
    <submittedName>
        <fullName evidence="1">Uncharacterized protein</fullName>
    </submittedName>
</protein>
<sequence>MTLPGNVIKVLSLGADVLPEYKLQPTSLTLKARQSLQVIDTVGDADEAVNYPTEYLNSSI</sequence>
<dbReference type="EnsemblMetazoa" id="OVOC8143.1">
    <property type="protein sequence ID" value="OVOC8143.1"/>
    <property type="gene ID" value="WBGene00244952"/>
</dbReference>
<dbReference type="AlphaFoldDB" id="A0A8R1U022"/>
<keyword evidence="2" id="KW-1185">Reference proteome</keyword>
<evidence type="ECO:0000313" key="2">
    <source>
        <dbReference type="Proteomes" id="UP000024404"/>
    </source>
</evidence>
<reference evidence="1" key="2">
    <citation type="submission" date="2022-06" db="UniProtKB">
        <authorList>
            <consortium name="EnsemblMetazoa"/>
        </authorList>
    </citation>
    <scope>IDENTIFICATION</scope>
</reference>
<accession>A0A8R1U022</accession>
<name>A0A8R1U022_ONCVO</name>